<feature type="transmembrane region" description="Helical" evidence="5">
    <location>
        <begin position="67"/>
        <end position="87"/>
    </location>
</feature>
<dbReference type="Proteomes" id="UP000474296">
    <property type="component" value="Unassembled WGS sequence"/>
</dbReference>
<keyword evidence="3 5" id="KW-1133">Transmembrane helix</keyword>
<feature type="domain" description="Methylamine utilisation protein MauE" evidence="6">
    <location>
        <begin position="1"/>
        <end position="80"/>
    </location>
</feature>
<dbReference type="AlphaFoldDB" id="A0A6M0CJD2"/>
<comment type="caution">
    <text evidence="7">The sequence shown here is derived from an EMBL/GenBank/DDBJ whole genome shotgun (WGS) entry which is preliminary data.</text>
</comment>
<evidence type="ECO:0000256" key="4">
    <source>
        <dbReference type="ARBA" id="ARBA00023136"/>
    </source>
</evidence>
<evidence type="ECO:0000313" key="7">
    <source>
        <dbReference type="EMBL" id="NER17702.1"/>
    </source>
</evidence>
<organism evidence="7 8">
    <name type="scientific">Spongiivirga citrea</name>
    <dbReference type="NCBI Taxonomy" id="1481457"/>
    <lineage>
        <taxon>Bacteria</taxon>
        <taxon>Pseudomonadati</taxon>
        <taxon>Bacteroidota</taxon>
        <taxon>Flavobacteriia</taxon>
        <taxon>Flavobacteriales</taxon>
        <taxon>Flavobacteriaceae</taxon>
        <taxon>Spongiivirga</taxon>
    </lineage>
</organism>
<evidence type="ECO:0000256" key="5">
    <source>
        <dbReference type="SAM" id="Phobius"/>
    </source>
</evidence>
<feature type="transmembrane region" description="Helical" evidence="5">
    <location>
        <begin position="43"/>
        <end position="60"/>
    </location>
</feature>
<keyword evidence="4 5" id="KW-0472">Membrane</keyword>
<accession>A0A6M0CJD2</accession>
<feature type="transmembrane region" description="Helical" evidence="5">
    <location>
        <begin position="99"/>
        <end position="117"/>
    </location>
</feature>
<evidence type="ECO:0000256" key="1">
    <source>
        <dbReference type="ARBA" id="ARBA00004141"/>
    </source>
</evidence>
<dbReference type="InterPro" id="IPR009908">
    <property type="entry name" value="Methylamine_util_MauE"/>
</dbReference>
<dbReference type="GO" id="GO:0016020">
    <property type="term" value="C:membrane"/>
    <property type="evidence" value="ECO:0007669"/>
    <property type="project" value="UniProtKB-SubCell"/>
</dbReference>
<protein>
    <recommendedName>
        <fullName evidence="6">Methylamine utilisation protein MauE domain-containing protein</fullName>
    </recommendedName>
</protein>
<proteinExistence type="predicted"/>
<evidence type="ECO:0000256" key="3">
    <source>
        <dbReference type="ARBA" id="ARBA00022989"/>
    </source>
</evidence>
<dbReference type="GO" id="GO:0030416">
    <property type="term" value="P:methylamine metabolic process"/>
    <property type="evidence" value="ECO:0007669"/>
    <property type="project" value="InterPro"/>
</dbReference>
<keyword evidence="2 5" id="KW-0812">Transmembrane</keyword>
<name>A0A6M0CJD2_9FLAO</name>
<comment type="subcellular location">
    <subcellularLocation>
        <location evidence="1">Membrane</location>
        <topology evidence="1">Multi-pass membrane protein</topology>
    </subcellularLocation>
</comment>
<keyword evidence="8" id="KW-1185">Reference proteome</keyword>
<dbReference type="Pfam" id="PF07291">
    <property type="entry name" value="MauE"/>
    <property type="match status" value="1"/>
</dbReference>
<evidence type="ECO:0000313" key="8">
    <source>
        <dbReference type="Proteomes" id="UP000474296"/>
    </source>
</evidence>
<evidence type="ECO:0000256" key="2">
    <source>
        <dbReference type="ARBA" id="ARBA00022692"/>
    </source>
</evidence>
<reference evidence="7 8" key="1">
    <citation type="submission" date="2020-01" db="EMBL/GenBank/DDBJ databases">
        <title>Spongiivirga citrea KCTC 32990T.</title>
        <authorList>
            <person name="Wang G."/>
        </authorList>
    </citation>
    <scope>NUCLEOTIDE SEQUENCE [LARGE SCALE GENOMIC DNA]</scope>
    <source>
        <strain evidence="7 8">KCTC 32990</strain>
    </source>
</reference>
<dbReference type="RefSeq" id="WP_164032377.1">
    <property type="nucleotide sequence ID" value="NZ_JAABOQ010000004.1"/>
</dbReference>
<evidence type="ECO:0000259" key="6">
    <source>
        <dbReference type="Pfam" id="PF07291"/>
    </source>
</evidence>
<gene>
    <name evidence="7" type="ORF">GWK10_10800</name>
</gene>
<dbReference type="EMBL" id="JAABOQ010000004">
    <property type="protein sequence ID" value="NER17702.1"/>
    <property type="molecule type" value="Genomic_DNA"/>
</dbReference>
<sequence length="122" mass="13656">MNIFRKIIAIIFGLFLLFGAYNHIANPEFYAPMIPDFVPENVANILAAITELVVGVLLIIPKYQKWGGLGFAILMLIFLPIHIWDLTKEAPAVGSKTAATIRLVIQFIVIALGWWIYKGSKK</sequence>